<protein>
    <submittedName>
        <fullName evidence="1">Uncharacterized protein</fullName>
    </submittedName>
</protein>
<dbReference type="EMBL" id="BEXD01004247">
    <property type="protein sequence ID" value="GBC08795.1"/>
    <property type="molecule type" value="Genomic_DNA"/>
</dbReference>
<reference evidence="1 3" key="1">
    <citation type="submission" date="2017-11" db="EMBL/GenBank/DDBJ databases">
        <title>The genome of Rhizophagus clarus HR1 reveals common genetic basis of auxotrophy among arbuscular mycorrhizal fungi.</title>
        <authorList>
            <person name="Kobayashi Y."/>
        </authorList>
    </citation>
    <scope>NUCLEOTIDE SEQUENCE [LARGE SCALE GENOMIC DNA]</scope>
    <source>
        <strain evidence="1 3">HR1</strain>
    </source>
</reference>
<evidence type="ECO:0000313" key="1">
    <source>
        <dbReference type="EMBL" id="GBC08795.1"/>
    </source>
</evidence>
<evidence type="ECO:0000313" key="2">
    <source>
        <dbReference type="EMBL" id="GET04143.1"/>
    </source>
</evidence>
<proteinExistence type="predicted"/>
<dbReference type="Proteomes" id="UP000615446">
    <property type="component" value="Unassembled WGS sequence"/>
</dbReference>
<evidence type="ECO:0000313" key="3">
    <source>
        <dbReference type="Proteomes" id="UP000247702"/>
    </source>
</evidence>
<dbReference type="EMBL" id="BLAL01000338">
    <property type="protein sequence ID" value="GET04143.1"/>
    <property type="molecule type" value="Genomic_DNA"/>
</dbReference>
<organism evidence="1 3">
    <name type="scientific">Rhizophagus clarus</name>
    <dbReference type="NCBI Taxonomy" id="94130"/>
    <lineage>
        <taxon>Eukaryota</taxon>
        <taxon>Fungi</taxon>
        <taxon>Fungi incertae sedis</taxon>
        <taxon>Mucoromycota</taxon>
        <taxon>Glomeromycotina</taxon>
        <taxon>Glomeromycetes</taxon>
        <taxon>Glomerales</taxon>
        <taxon>Glomeraceae</taxon>
        <taxon>Rhizophagus</taxon>
    </lineage>
</organism>
<dbReference type="AlphaFoldDB" id="A0A2Z6SBS4"/>
<sequence length="119" mass="13537">MAGLPFSSVVSPIDNTLHFVYSSIPTNSSREQYEAWVQLEQTILNARALTLDALFFTNDIHQEHALKSTILPIYQKLPDKDEVLGNELYDTIKAENEANKLLNDAAWQRRRRAGQGSYN</sequence>
<keyword evidence="3" id="KW-1185">Reference proteome</keyword>
<dbReference type="Proteomes" id="UP000247702">
    <property type="component" value="Unassembled WGS sequence"/>
</dbReference>
<name>A0A2Z6SBS4_9GLOM</name>
<gene>
    <name evidence="2" type="ORF">RCL2_003044400</name>
    <name evidence="1" type="ORF">RclHR1_08390009</name>
</gene>
<accession>A0A2Z6SBS4</accession>
<comment type="caution">
    <text evidence="1">The sequence shown here is derived from an EMBL/GenBank/DDBJ whole genome shotgun (WGS) entry which is preliminary data.</text>
</comment>
<dbReference type="OrthoDB" id="2365692at2759"/>
<reference evidence="2" key="2">
    <citation type="submission" date="2019-10" db="EMBL/GenBank/DDBJ databases">
        <title>Conservation and host-specific expression of non-tandemly repeated heterogenous ribosome RNA gene in arbuscular mycorrhizal fungi.</title>
        <authorList>
            <person name="Maeda T."/>
            <person name="Kobayashi Y."/>
            <person name="Nakagawa T."/>
            <person name="Ezawa T."/>
            <person name="Yamaguchi K."/>
            <person name="Bino T."/>
            <person name="Nishimoto Y."/>
            <person name="Shigenobu S."/>
            <person name="Kawaguchi M."/>
        </authorList>
    </citation>
    <scope>NUCLEOTIDE SEQUENCE</scope>
    <source>
        <strain evidence="2">HR1</strain>
    </source>
</reference>